<evidence type="ECO:0000313" key="3">
    <source>
        <dbReference type="EMBL" id="NMO13685.1"/>
    </source>
</evidence>
<dbReference type="RefSeq" id="WP_169342966.1">
    <property type="nucleotide sequence ID" value="NZ_JABBJJ010000006.1"/>
</dbReference>
<reference evidence="3 4" key="1">
    <citation type="submission" date="2020-04" db="EMBL/GenBank/DDBJ databases">
        <title>Draft genome of Pyxidicoccus fallax type strain.</title>
        <authorList>
            <person name="Whitworth D.E."/>
        </authorList>
    </citation>
    <scope>NUCLEOTIDE SEQUENCE [LARGE SCALE GENOMIC DNA]</scope>
    <source>
        <strain evidence="3 4">DSM 14698</strain>
    </source>
</reference>
<dbReference type="AlphaFoldDB" id="A0A848LA04"/>
<feature type="chain" id="PRO_5032784505" description="Lipoprotein" evidence="2">
    <location>
        <begin position="26"/>
        <end position="202"/>
    </location>
</feature>
<protein>
    <recommendedName>
        <fullName evidence="5">Lipoprotein</fullName>
    </recommendedName>
</protein>
<organism evidence="3 4">
    <name type="scientific">Pyxidicoccus fallax</name>
    <dbReference type="NCBI Taxonomy" id="394095"/>
    <lineage>
        <taxon>Bacteria</taxon>
        <taxon>Pseudomonadati</taxon>
        <taxon>Myxococcota</taxon>
        <taxon>Myxococcia</taxon>
        <taxon>Myxococcales</taxon>
        <taxon>Cystobacterineae</taxon>
        <taxon>Myxococcaceae</taxon>
        <taxon>Pyxidicoccus</taxon>
    </lineage>
</organism>
<feature type="region of interest" description="Disordered" evidence="1">
    <location>
        <begin position="28"/>
        <end position="49"/>
    </location>
</feature>
<proteinExistence type="predicted"/>
<evidence type="ECO:0000313" key="4">
    <source>
        <dbReference type="Proteomes" id="UP000518300"/>
    </source>
</evidence>
<accession>A0A848LA04</accession>
<evidence type="ECO:0000256" key="1">
    <source>
        <dbReference type="SAM" id="MobiDB-lite"/>
    </source>
</evidence>
<keyword evidence="2" id="KW-0732">Signal</keyword>
<keyword evidence="4" id="KW-1185">Reference proteome</keyword>
<dbReference type="EMBL" id="JABBJJ010000006">
    <property type="protein sequence ID" value="NMO13685.1"/>
    <property type="molecule type" value="Genomic_DNA"/>
</dbReference>
<evidence type="ECO:0008006" key="5">
    <source>
        <dbReference type="Google" id="ProtNLM"/>
    </source>
</evidence>
<evidence type="ECO:0000256" key="2">
    <source>
        <dbReference type="SAM" id="SignalP"/>
    </source>
</evidence>
<comment type="caution">
    <text evidence="3">The sequence shown here is derived from an EMBL/GenBank/DDBJ whole genome shotgun (WGS) entry which is preliminary data.</text>
</comment>
<feature type="signal peptide" evidence="2">
    <location>
        <begin position="1"/>
        <end position="25"/>
    </location>
</feature>
<dbReference type="Proteomes" id="UP000518300">
    <property type="component" value="Unassembled WGS sequence"/>
</dbReference>
<gene>
    <name evidence="3" type="ORF">HG543_02240</name>
</gene>
<name>A0A848LA04_9BACT</name>
<sequence>MDARTYQRKGLAGLTALLLATLPSAGCRRSSTAEEEPGPDDTARASASAPPYTVAPFRGFHFDQGDWAAYVVLEPADVSDLKGALPRGCLVLKDRAVLEELKHLAFKPPSGADMATVQSALLFVLDGQVVYESNLLLTPHRDGLQTLGFGWIEPEKPGTLMGLVKRFEPLPESEPLPLAMATFTPWCTGKHRPRPQPETLRP</sequence>